<accession>A0ABX6P1Q4</accession>
<gene>
    <name evidence="3" type="ORF">HK414_01130</name>
</gene>
<proteinExistence type="predicted"/>
<evidence type="ECO:0008006" key="5">
    <source>
        <dbReference type="Google" id="ProtNLM"/>
    </source>
</evidence>
<reference evidence="3 4" key="1">
    <citation type="submission" date="2020-05" db="EMBL/GenBank/DDBJ databases">
        <title>Ramlibacter rhizophilus sp. nov., isolated from rhizosphere soil of national flower Mugunghwa from South Korea.</title>
        <authorList>
            <person name="Zheng-Fei Y."/>
            <person name="Huan T."/>
        </authorList>
    </citation>
    <scope>NUCLEOTIDE SEQUENCE [LARGE SCALE GENOMIC DNA]</scope>
    <source>
        <strain evidence="3 4">H242</strain>
    </source>
</reference>
<organism evidence="3 4">
    <name type="scientific">Ramlibacter terrae</name>
    <dbReference type="NCBI Taxonomy" id="2732511"/>
    <lineage>
        <taxon>Bacteria</taxon>
        <taxon>Pseudomonadati</taxon>
        <taxon>Pseudomonadota</taxon>
        <taxon>Betaproteobacteria</taxon>
        <taxon>Burkholderiales</taxon>
        <taxon>Comamonadaceae</taxon>
        <taxon>Ramlibacter</taxon>
    </lineage>
</organism>
<dbReference type="SUPFAM" id="SSF89796">
    <property type="entry name" value="CoA-transferase family III (CaiB/BaiF)"/>
    <property type="match status" value="1"/>
</dbReference>
<keyword evidence="1" id="KW-0808">Transferase</keyword>
<dbReference type="Proteomes" id="UP000500826">
    <property type="component" value="Chromosome"/>
</dbReference>
<dbReference type="InterPro" id="IPR023606">
    <property type="entry name" value="CoA-Trfase_III_dom_1_sf"/>
</dbReference>
<sequence>MVYLSVSGFGQTGANAPLPATDTVMQGFSGMMALNADSNGTPRRINFPAVDTVTALYAFRAVSAALYGRLRGGPGRFLDISLMQATAAFPAPKVVETSLEGEHPVALNVPAGVYRTADGWLAITLSKEAHYAALCEAVERRDLAQDPAFGSFVLRAPHAQYLQTQIGAALLAQTTAGWLEHLARHGVVASRINTLGDWLADPHVQATDAAPAVQGGAASEFRFPRIPARRSRRTAIRVRSGPTSARTRPTCCAASASPPMR</sequence>
<dbReference type="Pfam" id="PF02515">
    <property type="entry name" value="CoA_transf_3"/>
    <property type="match status" value="1"/>
</dbReference>
<dbReference type="InterPro" id="IPR003673">
    <property type="entry name" value="CoA-Trfase_fam_III"/>
</dbReference>
<protein>
    <recommendedName>
        <fullName evidence="5">CoA transferase</fullName>
    </recommendedName>
</protein>
<evidence type="ECO:0000256" key="2">
    <source>
        <dbReference type="SAM" id="MobiDB-lite"/>
    </source>
</evidence>
<name>A0ABX6P1Q4_9BURK</name>
<keyword evidence="4" id="KW-1185">Reference proteome</keyword>
<dbReference type="InterPro" id="IPR044855">
    <property type="entry name" value="CoA-Trfase_III_dom3_sf"/>
</dbReference>
<dbReference type="Gene3D" id="3.40.50.10540">
    <property type="entry name" value="Crotonobetainyl-coa:carnitine coa-transferase, domain 1"/>
    <property type="match status" value="1"/>
</dbReference>
<dbReference type="PANTHER" id="PTHR48207">
    <property type="entry name" value="SUCCINATE--HYDROXYMETHYLGLUTARATE COA-TRANSFERASE"/>
    <property type="match status" value="1"/>
</dbReference>
<dbReference type="EMBL" id="CP053418">
    <property type="protein sequence ID" value="QJW83330.1"/>
    <property type="molecule type" value="Genomic_DNA"/>
</dbReference>
<evidence type="ECO:0000313" key="4">
    <source>
        <dbReference type="Proteomes" id="UP000500826"/>
    </source>
</evidence>
<dbReference type="PANTHER" id="PTHR48207:SF3">
    <property type="entry name" value="SUCCINATE--HYDROXYMETHYLGLUTARATE COA-TRANSFERASE"/>
    <property type="match status" value="1"/>
</dbReference>
<dbReference type="Gene3D" id="3.30.1540.10">
    <property type="entry name" value="formyl-coa transferase, domain 3"/>
    <property type="match status" value="1"/>
</dbReference>
<evidence type="ECO:0000313" key="3">
    <source>
        <dbReference type="EMBL" id="QJW83330.1"/>
    </source>
</evidence>
<dbReference type="InterPro" id="IPR050483">
    <property type="entry name" value="CoA-transferase_III_domain"/>
</dbReference>
<evidence type="ECO:0000256" key="1">
    <source>
        <dbReference type="ARBA" id="ARBA00022679"/>
    </source>
</evidence>
<feature type="region of interest" description="Disordered" evidence="2">
    <location>
        <begin position="234"/>
        <end position="261"/>
    </location>
</feature>